<dbReference type="OrthoDB" id="9804920at2"/>
<dbReference type="InterPro" id="IPR008257">
    <property type="entry name" value="Pept_M19"/>
</dbReference>
<keyword evidence="2" id="KW-1185">Reference proteome</keyword>
<dbReference type="CDD" id="cd01301">
    <property type="entry name" value="rDP_like"/>
    <property type="match status" value="1"/>
</dbReference>
<evidence type="ECO:0000313" key="1">
    <source>
        <dbReference type="EMBL" id="EEW26048.1"/>
    </source>
</evidence>
<accession>C8RZ91</accession>
<comment type="caution">
    <text evidence="1">The sequence shown here is derived from an EMBL/GenBank/DDBJ whole genome shotgun (WGS) entry which is preliminary data.</text>
</comment>
<dbReference type="AlphaFoldDB" id="C8RZ91"/>
<dbReference type="GO" id="GO:0070573">
    <property type="term" value="F:metallodipeptidase activity"/>
    <property type="evidence" value="ECO:0007669"/>
    <property type="project" value="InterPro"/>
</dbReference>
<dbReference type="GO" id="GO:0006508">
    <property type="term" value="P:proteolysis"/>
    <property type="evidence" value="ECO:0007669"/>
    <property type="project" value="InterPro"/>
</dbReference>
<dbReference type="SUPFAM" id="SSF51556">
    <property type="entry name" value="Metallo-dependent hydrolases"/>
    <property type="match status" value="1"/>
</dbReference>
<organism evidence="1 2">
    <name type="scientific">Rhodobacter ferrooxidans</name>
    <dbReference type="NCBI Taxonomy" id="371731"/>
    <lineage>
        <taxon>Bacteria</taxon>
        <taxon>Pseudomonadati</taxon>
        <taxon>Pseudomonadota</taxon>
        <taxon>Alphaproteobacteria</taxon>
        <taxon>Rhodobacterales</taxon>
        <taxon>Rhodobacter group</taxon>
        <taxon>Rhodobacter</taxon>
    </lineage>
</organism>
<dbReference type="InterPro" id="IPR032466">
    <property type="entry name" value="Metal_Hydrolase"/>
</dbReference>
<dbReference type="eggNOG" id="COG2355">
    <property type="taxonomic scope" value="Bacteria"/>
</dbReference>
<evidence type="ECO:0000313" key="2">
    <source>
        <dbReference type="Proteomes" id="UP000010121"/>
    </source>
</evidence>
<dbReference type="Gene3D" id="3.20.20.140">
    <property type="entry name" value="Metal-dependent hydrolases"/>
    <property type="match status" value="1"/>
</dbReference>
<protein>
    <submittedName>
        <fullName evidence="1">Peptidase M19 renal dipeptidase</fullName>
    </submittedName>
</protein>
<dbReference type="Proteomes" id="UP000010121">
    <property type="component" value="Unassembled WGS sequence"/>
</dbReference>
<name>C8RZ91_9RHOB</name>
<dbReference type="EMBL" id="ACYY01000005">
    <property type="protein sequence ID" value="EEW26048.1"/>
    <property type="molecule type" value="Genomic_DNA"/>
</dbReference>
<sequence>MIPVFDGHNDILLKLLRCDPAMLDATWLVGDGAGHLDLARMRKGGFAGGFFAIYIPSPRDGQNYDAMMDHPPYDVPLPPLIDAPAAQPTALAMAGILLRMERVSQGGFKVCRTTAEVRDCLARGVVAGIMHMEGAEAIGPDLDALYSFHALGLRSIGPVWSRPTVFGHGVPFRFPGDPDTGPGLTEVGKDLIRACNALKIMVDLSHINEAGFNDVAAISDAPLVATHSNAHAITPSTRNLTDRQLAVIRDSGGMVGLNFATVFLRPDGRQSPEMDWQPVLRHLDHLITHLGEDHVGFGSDFDGATIPQGIGDVTGLPDLLVALSGHGYDAPLLHKLASENWLSLLDRTWGA</sequence>
<reference evidence="1 2" key="1">
    <citation type="submission" date="2009-08" db="EMBL/GenBank/DDBJ databases">
        <title>The draft genome of Rhodobacter sp. SW2.</title>
        <authorList>
            <consortium name="US DOE Joint Genome Institute (JGI-PGF)"/>
            <person name="Lucas S."/>
            <person name="Copeland A."/>
            <person name="Lapidus A."/>
            <person name="Glavina del Rio T."/>
            <person name="Tice H."/>
            <person name="Bruce D."/>
            <person name="Goodwin L."/>
            <person name="Pitluck S."/>
            <person name="Larimer F."/>
            <person name="Land M.L."/>
            <person name="Hauser L."/>
            <person name="Emerson D."/>
        </authorList>
    </citation>
    <scope>NUCLEOTIDE SEQUENCE [LARGE SCALE GENOMIC DNA]</scope>
    <source>
        <strain evidence="1 2">SW2</strain>
    </source>
</reference>
<dbReference type="RefSeq" id="WP_008028913.1">
    <property type="nucleotide sequence ID" value="NZ_ACYY01000005.1"/>
</dbReference>
<dbReference type="STRING" id="371731.Rsw2DRAFT_1119"/>
<dbReference type="PANTHER" id="PTHR10443">
    <property type="entry name" value="MICROSOMAL DIPEPTIDASE"/>
    <property type="match status" value="1"/>
</dbReference>
<proteinExistence type="predicted"/>
<dbReference type="PANTHER" id="PTHR10443:SF12">
    <property type="entry name" value="DIPEPTIDASE"/>
    <property type="match status" value="1"/>
</dbReference>
<dbReference type="PROSITE" id="PS51365">
    <property type="entry name" value="RENAL_DIPEPTIDASE_2"/>
    <property type="match status" value="1"/>
</dbReference>
<dbReference type="Pfam" id="PF01244">
    <property type="entry name" value="Peptidase_M19"/>
    <property type="match status" value="1"/>
</dbReference>
<gene>
    <name evidence="1" type="ORF">Rsw2DRAFT_1119</name>
</gene>